<dbReference type="InterPro" id="IPR013783">
    <property type="entry name" value="Ig-like_fold"/>
</dbReference>
<dbReference type="GO" id="GO:0016020">
    <property type="term" value="C:membrane"/>
    <property type="evidence" value="ECO:0007669"/>
    <property type="project" value="InterPro"/>
</dbReference>
<gene>
    <name evidence="1" type="ORF">GSBLH_T00006314001</name>
</gene>
<dbReference type="Pfam" id="PF05345">
    <property type="entry name" value="He_PIG"/>
    <property type="match status" value="2"/>
</dbReference>
<keyword evidence="2" id="KW-1185">Reference proteome</keyword>
<evidence type="ECO:0000313" key="2">
    <source>
        <dbReference type="Proteomes" id="UP000008312"/>
    </source>
</evidence>
<dbReference type="RefSeq" id="XP_012895596.1">
    <property type="nucleotide sequence ID" value="XM_013040142.1"/>
</dbReference>
<accession>D8M0F9</accession>
<dbReference type="InParanoid" id="D8M0F9"/>
<sequence length="440" mass="46878">MEGSVAYAACEEGYTGYRFALCRDGQYVNENTTNCVIHHVSVLSYGISAVVLVLNASVSGIFPKANGALSDFSVNPLLPTGMSFSSANGTISGTPTVESEVKEYTIHAHDGDNELTTTLNISVVALPCPALGSFSGVASGEISTSTSACPEDYEGTSTRLCTNGVFGPLNTDQCHLIAPSSLQYAPSEINCLRHESVSLVPTWDHVVSSWSISPQLPSGLALTAKGLIVGVAEEVQAETFYTVTAENSYGSTTATIKITISAAPCSGRIGPSGSLVTIEDGEYFYEECSALPPEDFMYPVSTYTLNQNETISSGKPHYRNRITSFEISPSLPTGIVFNSMTGEITGSSSELLTATEFFITGRNEDSSAVTSISLSIHLPYCQKTAEFESVPVGQSQSINCTKSGYYGMANRNGLFPIRIVSQRQCILSCILWQPFLLSVC</sequence>
<dbReference type="Proteomes" id="UP000008312">
    <property type="component" value="Unassembled WGS sequence"/>
</dbReference>
<dbReference type="InterPro" id="IPR015919">
    <property type="entry name" value="Cadherin-like_sf"/>
</dbReference>
<dbReference type="SUPFAM" id="SSF49313">
    <property type="entry name" value="Cadherin-like"/>
    <property type="match status" value="1"/>
</dbReference>
<dbReference type="OrthoDB" id="2015280at2759"/>
<dbReference type="AlphaFoldDB" id="D8M0F9"/>
<reference evidence="1" key="1">
    <citation type="submission" date="2010-02" db="EMBL/GenBank/DDBJ databases">
        <title>Sequencing and annotation of the Blastocystis hominis genome.</title>
        <authorList>
            <person name="Wincker P."/>
        </authorList>
    </citation>
    <scope>NUCLEOTIDE SEQUENCE</scope>
    <source>
        <strain evidence="1">Singapore isolate B</strain>
    </source>
</reference>
<name>D8M0F9_BLAHO</name>
<dbReference type="EMBL" id="FN668643">
    <property type="protein sequence ID" value="CBK21548.2"/>
    <property type="molecule type" value="Genomic_DNA"/>
</dbReference>
<dbReference type="GeneID" id="24922439"/>
<proteinExistence type="predicted"/>
<protein>
    <submittedName>
        <fullName evidence="1">Uncharacterized protein</fullName>
    </submittedName>
</protein>
<dbReference type="Gene3D" id="2.60.40.10">
    <property type="entry name" value="Immunoglobulins"/>
    <property type="match status" value="2"/>
</dbReference>
<dbReference type="GO" id="GO:0005509">
    <property type="term" value="F:calcium ion binding"/>
    <property type="evidence" value="ECO:0007669"/>
    <property type="project" value="InterPro"/>
</dbReference>
<evidence type="ECO:0000313" key="1">
    <source>
        <dbReference type="EMBL" id="CBK21548.2"/>
    </source>
</evidence>
<organism evidence="1">
    <name type="scientific">Blastocystis hominis</name>
    <dbReference type="NCBI Taxonomy" id="12968"/>
    <lineage>
        <taxon>Eukaryota</taxon>
        <taxon>Sar</taxon>
        <taxon>Stramenopiles</taxon>
        <taxon>Bigyra</taxon>
        <taxon>Opalozoa</taxon>
        <taxon>Opalinata</taxon>
        <taxon>Blastocystidae</taxon>
        <taxon>Blastocystis</taxon>
    </lineage>
</organism>